<evidence type="ECO:0000313" key="1">
    <source>
        <dbReference type="EMBL" id="APG26825.1"/>
    </source>
</evidence>
<dbReference type="RefSeq" id="WP_072282786.1">
    <property type="nucleotide sequence ID" value="NZ_CP015519.1"/>
</dbReference>
<dbReference type="OrthoDB" id="1334607at2"/>
<keyword evidence="2" id="KW-1185">Reference proteome</keyword>
<proteinExistence type="predicted"/>
<name>A0A1L3GLP9_9BACT</name>
<gene>
    <name evidence="1" type="ORF">A7E78_02550</name>
</gene>
<protein>
    <submittedName>
        <fullName evidence="1">Uncharacterized protein</fullName>
    </submittedName>
</protein>
<dbReference type="EMBL" id="CP015519">
    <property type="protein sequence ID" value="APG26825.1"/>
    <property type="molecule type" value="Genomic_DNA"/>
</dbReference>
<dbReference type="STRING" id="1842532.A7E78_02550"/>
<reference evidence="1 2" key="1">
    <citation type="journal article" date="2017" name="Genome Announc.">
        <title>Complete Genome Sequences of Two Acetylene-Fermenting Pelobacter acetylenicus Strains.</title>
        <authorList>
            <person name="Sutton J.M."/>
            <person name="Baesman S.M."/>
            <person name="Fierst J.L."/>
            <person name="Poret-Peterson A.T."/>
            <person name="Oremland R.S."/>
            <person name="Dunlap D.S."/>
            <person name="Akob D.M."/>
        </authorList>
    </citation>
    <scope>NUCLEOTIDE SEQUENCE [LARGE SCALE GENOMIC DNA]</scope>
    <source>
        <strain evidence="1 2">SFB93</strain>
    </source>
</reference>
<evidence type="ECO:0000313" key="2">
    <source>
        <dbReference type="Proteomes" id="UP000182517"/>
    </source>
</evidence>
<sequence length="185" mass="21238">MNKEDFILFSGGAKGAEAEFGANAERHGIEEVNFTFEGHTIVRQRGLRVLHHEELKNGDVSLEYVSRLLNRRYTASPTIRKILQTIWYQINHAQQIFVIGEILDDKTVKGGTGWGAEFTKLCNKPLYVFDQKQDGWYHWVEFDWVALSGDQEPVISDVHFAGTGTRYLQENGREAIISLFERSFK</sequence>
<dbReference type="Proteomes" id="UP000182517">
    <property type="component" value="Chromosome"/>
</dbReference>
<organism evidence="1 2">
    <name type="scientific">Syntrophotalea acetylenivorans</name>
    <dbReference type="NCBI Taxonomy" id="1842532"/>
    <lineage>
        <taxon>Bacteria</taxon>
        <taxon>Pseudomonadati</taxon>
        <taxon>Thermodesulfobacteriota</taxon>
        <taxon>Desulfuromonadia</taxon>
        <taxon>Desulfuromonadales</taxon>
        <taxon>Syntrophotaleaceae</taxon>
        <taxon>Syntrophotalea</taxon>
    </lineage>
</organism>
<dbReference type="AlphaFoldDB" id="A0A1L3GLP9"/>
<accession>A0A1L3GLP9</accession>
<dbReference type="KEGG" id="pef:A7E78_02550"/>